<dbReference type="NCBIfam" id="NF006067">
    <property type="entry name" value="PRK08208.1"/>
    <property type="match status" value="1"/>
</dbReference>
<dbReference type="Proteomes" id="UP001595916">
    <property type="component" value="Unassembled WGS sequence"/>
</dbReference>
<dbReference type="SUPFAM" id="SSF102114">
    <property type="entry name" value="Radical SAM enzymes"/>
    <property type="match status" value="1"/>
</dbReference>
<evidence type="ECO:0000256" key="3">
    <source>
        <dbReference type="ARBA" id="ARBA00022723"/>
    </source>
</evidence>
<dbReference type="SFLD" id="SFLDG01065">
    <property type="entry name" value="anaerobic_coproporphyrinogen-I"/>
    <property type="match status" value="1"/>
</dbReference>
<keyword evidence="2" id="KW-0949">S-adenosyl-L-methionine</keyword>
<dbReference type="EMBL" id="JBHSHL010000042">
    <property type="protein sequence ID" value="MFC4805234.1"/>
    <property type="molecule type" value="Genomic_DNA"/>
</dbReference>
<keyword evidence="5" id="KW-0411">Iron-sulfur</keyword>
<feature type="domain" description="Radical SAM core" evidence="6">
    <location>
        <begin position="38"/>
        <end position="275"/>
    </location>
</feature>
<dbReference type="RefSeq" id="WP_379788781.1">
    <property type="nucleotide sequence ID" value="NZ_JBHSHL010000042.1"/>
</dbReference>
<dbReference type="SFLD" id="SFLDS00029">
    <property type="entry name" value="Radical_SAM"/>
    <property type="match status" value="1"/>
</dbReference>
<evidence type="ECO:0000256" key="5">
    <source>
        <dbReference type="ARBA" id="ARBA00023014"/>
    </source>
</evidence>
<dbReference type="InterPro" id="IPR058240">
    <property type="entry name" value="rSAM_sf"/>
</dbReference>
<keyword evidence="8" id="KW-1185">Reference proteome</keyword>
<sequence>MKGKEDYRSIYTQYMYSYPHKRTYEKVERLDLSLYRSRFRGREMGLYIHLPFCRSKCGYCNLFSVTGVKERGAYLSAVRRHSDQMKQEVDTSETRFTSFVLGGGTPLILSEKELEALFVLARDEYRFSFESGFSVVETSPYEATGEKLKLLEEVGVKRVSVGIQSFLEEELKVLERVQSTSDMYSALEKIKKCSFEVLNIDLIYGIPGQSVKSLIYSIEEALRFEPEEIFLYPLYKQENARLYHKFEMDFELQHRLYREGRRYLLEKGYVQNSMRDFSKRTKTGADCGFENTLSLGCGGRSYFDELHFCEKYVSLQEECRREYRAYVEKQDFLRNLSFFLLDEDERKRKYAIKNLLYVTGLSCSDYKEKFCSEIEEDFPFLTELCEQGQVRLSDGRWYLTEEGFGFSDRIGPLFMSEKVREKMGNYD</sequence>
<evidence type="ECO:0000313" key="8">
    <source>
        <dbReference type="Proteomes" id="UP001595916"/>
    </source>
</evidence>
<keyword evidence="3" id="KW-0479">Metal-binding</keyword>
<dbReference type="PROSITE" id="PS51918">
    <property type="entry name" value="RADICAL_SAM"/>
    <property type="match status" value="1"/>
</dbReference>
<reference evidence="8" key="1">
    <citation type="journal article" date="2019" name="Int. J. Syst. Evol. Microbiol.">
        <title>The Global Catalogue of Microorganisms (GCM) 10K type strain sequencing project: providing services to taxonomists for standard genome sequencing and annotation.</title>
        <authorList>
            <consortium name="The Broad Institute Genomics Platform"/>
            <consortium name="The Broad Institute Genome Sequencing Center for Infectious Disease"/>
            <person name="Wu L."/>
            <person name="Ma J."/>
        </authorList>
    </citation>
    <scope>NUCLEOTIDE SEQUENCE [LARGE SCALE GENOMIC DNA]</scope>
    <source>
        <strain evidence="8">CCUG 46385</strain>
    </source>
</reference>
<dbReference type="SMART" id="SM00729">
    <property type="entry name" value="Elp3"/>
    <property type="match status" value="1"/>
</dbReference>
<organism evidence="7 8">
    <name type="scientific">Filifactor villosus</name>
    <dbReference type="NCBI Taxonomy" id="29374"/>
    <lineage>
        <taxon>Bacteria</taxon>
        <taxon>Bacillati</taxon>
        <taxon>Bacillota</taxon>
        <taxon>Clostridia</taxon>
        <taxon>Peptostreptococcales</taxon>
        <taxon>Filifactoraceae</taxon>
        <taxon>Filifactor</taxon>
    </lineage>
</organism>
<evidence type="ECO:0000256" key="2">
    <source>
        <dbReference type="ARBA" id="ARBA00022691"/>
    </source>
</evidence>
<dbReference type="Pfam" id="PF04055">
    <property type="entry name" value="Radical_SAM"/>
    <property type="match status" value="1"/>
</dbReference>
<name>A0ABV9QLZ5_9FIRM</name>
<dbReference type="InterPro" id="IPR013785">
    <property type="entry name" value="Aldolase_TIM"/>
</dbReference>
<evidence type="ECO:0000313" key="7">
    <source>
        <dbReference type="EMBL" id="MFC4805234.1"/>
    </source>
</evidence>
<evidence type="ECO:0000256" key="4">
    <source>
        <dbReference type="ARBA" id="ARBA00023004"/>
    </source>
</evidence>
<dbReference type="Gene3D" id="3.20.20.70">
    <property type="entry name" value="Aldolase class I"/>
    <property type="match status" value="1"/>
</dbReference>
<proteinExistence type="predicted"/>
<dbReference type="InterPro" id="IPR007197">
    <property type="entry name" value="rSAM"/>
</dbReference>
<dbReference type="PANTHER" id="PTHR13932:SF5">
    <property type="entry name" value="RADICAL S-ADENOSYL METHIONINE DOMAIN-CONTAINING PROTEIN 1, MITOCHONDRIAL"/>
    <property type="match status" value="1"/>
</dbReference>
<keyword evidence="4" id="KW-0408">Iron</keyword>
<evidence type="ECO:0000256" key="1">
    <source>
        <dbReference type="ARBA" id="ARBA00017228"/>
    </source>
</evidence>
<dbReference type="PANTHER" id="PTHR13932">
    <property type="entry name" value="COPROPORPHYRINIGEN III OXIDASE"/>
    <property type="match status" value="1"/>
</dbReference>
<comment type="caution">
    <text evidence="7">The sequence shown here is derived from an EMBL/GenBank/DDBJ whole genome shotgun (WGS) entry which is preliminary data.</text>
</comment>
<evidence type="ECO:0000259" key="6">
    <source>
        <dbReference type="PROSITE" id="PS51918"/>
    </source>
</evidence>
<dbReference type="InterPro" id="IPR034505">
    <property type="entry name" value="Coproporphyrinogen-III_oxidase"/>
</dbReference>
<protein>
    <recommendedName>
        <fullName evidence="1">Heme chaperone HemW</fullName>
    </recommendedName>
</protein>
<dbReference type="InterPro" id="IPR006638">
    <property type="entry name" value="Elp3/MiaA/NifB-like_rSAM"/>
</dbReference>
<gene>
    <name evidence="7" type="ORF">ACFO4R_09090</name>
</gene>
<accession>A0ABV9QLZ5</accession>